<comment type="subunit">
    <text evidence="4">Homooctamer; tetramer of dimers.</text>
</comment>
<feature type="binding site" evidence="4">
    <location>
        <position position="69"/>
    </location>
    <ligand>
        <name>1-deoxy-D-xylulose 5-phosphate</name>
        <dbReference type="ChEBI" id="CHEBI:57792"/>
    </ligand>
</feature>
<name>A0A518JQG8_9BACT</name>
<feature type="binding site" evidence="4">
    <location>
        <position position="26"/>
    </location>
    <ligand>
        <name>3-amino-2-oxopropyl phosphate</name>
        <dbReference type="ChEBI" id="CHEBI:57279"/>
    </ligand>
</feature>
<feature type="binding site" evidence="4">
    <location>
        <position position="64"/>
    </location>
    <ligand>
        <name>1-deoxy-D-xylulose 5-phosphate</name>
        <dbReference type="ChEBI" id="CHEBI:57792"/>
    </ligand>
</feature>
<dbReference type="NCBIfam" id="NF003625">
    <property type="entry name" value="PRK05265.1-3"/>
    <property type="match status" value="1"/>
</dbReference>
<evidence type="ECO:0000313" key="6">
    <source>
        <dbReference type="EMBL" id="QDV67784.1"/>
    </source>
</evidence>
<comment type="catalytic activity">
    <reaction evidence="4">
        <text>3-amino-2-oxopropyl phosphate + 1-deoxy-D-xylulose 5-phosphate = pyridoxine 5'-phosphate + phosphate + 2 H2O + H(+)</text>
        <dbReference type="Rhea" id="RHEA:15265"/>
        <dbReference type="ChEBI" id="CHEBI:15377"/>
        <dbReference type="ChEBI" id="CHEBI:15378"/>
        <dbReference type="ChEBI" id="CHEBI:43474"/>
        <dbReference type="ChEBI" id="CHEBI:57279"/>
        <dbReference type="ChEBI" id="CHEBI:57792"/>
        <dbReference type="ChEBI" id="CHEBI:58589"/>
        <dbReference type="EC" id="2.6.99.2"/>
    </reaction>
</comment>
<dbReference type="HAMAP" id="MF_00279">
    <property type="entry name" value="PdxJ"/>
    <property type="match status" value="1"/>
</dbReference>
<feature type="binding site" evidence="4">
    <location>
        <position position="210"/>
    </location>
    <ligand>
        <name>3-amino-2-oxopropyl phosphate</name>
        <dbReference type="ChEBI" id="CHEBI:57279"/>
    </ligand>
</feature>
<evidence type="ECO:0000256" key="1">
    <source>
        <dbReference type="ARBA" id="ARBA00022490"/>
    </source>
</evidence>
<dbReference type="InterPro" id="IPR036130">
    <property type="entry name" value="Pyridoxine-5'_phos_synth"/>
</dbReference>
<keyword evidence="2 4" id="KW-0808">Transferase</keyword>
<keyword evidence="7" id="KW-1185">Reference proteome</keyword>
<dbReference type="NCBIfam" id="NF003627">
    <property type="entry name" value="PRK05265.1-5"/>
    <property type="match status" value="1"/>
</dbReference>
<dbReference type="NCBIfam" id="TIGR00559">
    <property type="entry name" value="pdxJ"/>
    <property type="match status" value="1"/>
</dbReference>
<dbReference type="CDD" id="cd00003">
    <property type="entry name" value="PNPsynthase"/>
    <property type="match status" value="1"/>
</dbReference>
<evidence type="ECO:0000256" key="3">
    <source>
        <dbReference type="ARBA" id="ARBA00023096"/>
    </source>
</evidence>
<feature type="active site" description="Proton acceptor" evidence="4">
    <location>
        <position position="89"/>
    </location>
</feature>
<dbReference type="PANTHER" id="PTHR30456">
    <property type="entry name" value="PYRIDOXINE 5'-PHOSPHATE SYNTHASE"/>
    <property type="match status" value="1"/>
</dbReference>
<dbReference type="OrthoDB" id="9806590at2"/>
<feature type="binding site" evidence="4">
    <location>
        <begin position="28"/>
        <end position="29"/>
    </location>
    <ligand>
        <name>1-deoxy-D-xylulose 5-phosphate</name>
        <dbReference type="ChEBI" id="CHEBI:57792"/>
    </ligand>
</feature>
<comment type="function">
    <text evidence="4">Catalyzes the complicated ring closure reaction between the two acyclic compounds 1-deoxy-D-xylulose-5-phosphate (DXP) and 3-amino-2-oxopropyl phosphate (1-amino-acetone-3-phosphate or AAP) to form pyridoxine 5'-phosphate (PNP) and inorganic phosphate.</text>
</comment>
<dbReference type="EMBL" id="CP036348">
    <property type="protein sequence ID" value="QDV67784.1"/>
    <property type="molecule type" value="Genomic_DNA"/>
</dbReference>
<dbReference type="InterPro" id="IPR004569">
    <property type="entry name" value="PyrdxlP_synth_PdxJ"/>
</dbReference>
<comment type="subcellular location">
    <subcellularLocation>
        <location evidence="4">Cytoplasm</location>
    </subcellularLocation>
</comment>
<feature type="site" description="Transition state stabilizer" evidence="4">
    <location>
        <position position="170"/>
    </location>
</feature>
<comment type="pathway">
    <text evidence="4">Cofactor biosynthesis; pyridoxine 5'-phosphate biosynthesis; pyridoxine 5'-phosphate from D-erythrose 4-phosphate: step 5/5.</text>
</comment>
<dbReference type="GO" id="GO:0008615">
    <property type="term" value="P:pyridoxine biosynthetic process"/>
    <property type="evidence" value="ECO:0007669"/>
    <property type="project" value="UniProtKB-UniRule"/>
</dbReference>
<feature type="active site" description="Proton acceptor" evidence="4">
    <location>
        <position position="62"/>
    </location>
</feature>
<dbReference type="SUPFAM" id="SSF63892">
    <property type="entry name" value="Pyridoxine 5'-phosphate synthase"/>
    <property type="match status" value="1"/>
</dbReference>
<reference evidence="6 7" key="1">
    <citation type="submission" date="2019-02" db="EMBL/GenBank/DDBJ databases">
        <title>Deep-cultivation of Planctomycetes and their phenomic and genomic characterization uncovers novel biology.</title>
        <authorList>
            <person name="Wiegand S."/>
            <person name="Jogler M."/>
            <person name="Boedeker C."/>
            <person name="Pinto D."/>
            <person name="Vollmers J."/>
            <person name="Rivas-Marin E."/>
            <person name="Kohn T."/>
            <person name="Peeters S.H."/>
            <person name="Heuer A."/>
            <person name="Rast P."/>
            <person name="Oberbeckmann S."/>
            <person name="Bunk B."/>
            <person name="Jeske O."/>
            <person name="Meyerdierks A."/>
            <person name="Storesund J.E."/>
            <person name="Kallscheuer N."/>
            <person name="Luecker S."/>
            <person name="Lage O.M."/>
            <person name="Pohl T."/>
            <person name="Merkel B.J."/>
            <person name="Hornburger P."/>
            <person name="Mueller R.-W."/>
            <person name="Bruemmer F."/>
            <person name="Labrenz M."/>
            <person name="Spormann A.M."/>
            <person name="Op den Camp H."/>
            <person name="Overmann J."/>
            <person name="Amann R."/>
            <person name="Jetten M.S.M."/>
            <person name="Mascher T."/>
            <person name="Medema M.H."/>
            <person name="Devos D.P."/>
            <person name="Kaster A.-K."/>
            <person name="Ovreas L."/>
            <person name="Rohde M."/>
            <person name="Galperin M.Y."/>
            <person name="Jogler C."/>
        </authorList>
    </citation>
    <scope>NUCLEOTIDE SEQUENCE [LARGE SCALE GENOMIC DNA]</scope>
    <source>
        <strain evidence="6 7">Poly24</strain>
    </source>
</reference>
<proteinExistence type="inferred from homology"/>
<dbReference type="InterPro" id="IPR013785">
    <property type="entry name" value="Aldolase_TIM"/>
</dbReference>
<comment type="similarity">
    <text evidence="4">Belongs to the PNP synthase family.</text>
</comment>
<dbReference type="EC" id="2.6.99.2" evidence="4 5"/>
<dbReference type="GO" id="GO:0033856">
    <property type="term" value="F:pyridoxine 5'-phosphate synthase activity"/>
    <property type="evidence" value="ECO:0007669"/>
    <property type="project" value="UniProtKB-UniRule"/>
</dbReference>
<feature type="binding site" evidence="4">
    <location>
        <position position="37"/>
    </location>
    <ligand>
        <name>3-amino-2-oxopropyl phosphate</name>
        <dbReference type="ChEBI" id="CHEBI:57279"/>
    </ligand>
</feature>
<evidence type="ECO:0000313" key="7">
    <source>
        <dbReference type="Proteomes" id="UP000315082"/>
    </source>
</evidence>
<feature type="active site" description="Proton donor" evidence="4">
    <location>
        <position position="209"/>
    </location>
</feature>
<dbReference type="AlphaFoldDB" id="A0A518JQG8"/>
<dbReference type="Proteomes" id="UP000315082">
    <property type="component" value="Chromosome"/>
</dbReference>
<keyword evidence="1 4" id="KW-0963">Cytoplasm</keyword>
<dbReference type="Pfam" id="PF03740">
    <property type="entry name" value="PdxJ"/>
    <property type="match status" value="1"/>
</dbReference>
<dbReference type="UniPathway" id="UPA00244">
    <property type="reaction ID" value="UER00313"/>
</dbReference>
<protein>
    <recommendedName>
        <fullName evidence="4 5">Pyridoxine 5'-phosphate synthase</fullName>
        <shortName evidence="4">PNP synthase</shortName>
        <ecNumber evidence="4 5">2.6.99.2</ecNumber>
    </recommendedName>
</protein>
<dbReference type="Gene3D" id="3.20.20.70">
    <property type="entry name" value="Aldolase class I"/>
    <property type="match status" value="1"/>
</dbReference>
<evidence type="ECO:0000256" key="2">
    <source>
        <dbReference type="ARBA" id="ARBA00022679"/>
    </source>
</evidence>
<dbReference type="GO" id="GO:0005829">
    <property type="term" value="C:cytosol"/>
    <property type="evidence" value="ECO:0007669"/>
    <property type="project" value="TreeGrafter"/>
</dbReference>
<organism evidence="6 7">
    <name type="scientific">Rosistilla carotiformis</name>
    <dbReference type="NCBI Taxonomy" id="2528017"/>
    <lineage>
        <taxon>Bacteria</taxon>
        <taxon>Pseudomonadati</taxon>
        <taxon>Planctomycetota</taxon>
        <taxon>Planctomycetia</taxon>
        <taxon>Pirellulales</taxon>
        <taxon>Pirellulaceae</taxon>
        <taxon>Rosistilla</taxon>
    </lineage>
</organism>
<dbReference type="KEGG" id="rcf:Poly24_14880"/>
<keyword evidence="3 4" id="KW-0664">Pyridoxine biosynthesis</keyword>
<feature type="binding site" evidence="4">
    <location>
        <begin position="231"/>
        <end position="232"/>
    </location>
    <ligand>
        <name>3-amino-2-oxopropyl phosphate</name>
        <dbReference type="ChEBI" id="CHEBI:57279"/>
    </ligand>
</feature>
<accession>A0A518JQG8</accession>
<evidence type="ECO:0000256" key="5">
    <source>
        <dbReference type="NCBIfam" id="TIGR00559"/>
    </source>
</evidence>
<evidence type="ECO:0000256" key="4">
    <source>
        <dbReference type="HAMAP-Rule" id="MF_00279"/>
    </source>
</evidence>
<feature type="binding site" evidence="4">
    <location>
        <position position="119"/>
    </location>
    <ligand>
        <name>1-deoxy-D-xylulose 5-phosphate</name>
        <dbReference type="ChEBI" id="CHEBI:57792"/>
    </ligand>
</feature>
<sequence length="263" mass="28377">MALRKKCVGCKHRLGDETVVVELGVNIDHVATVRQARRTYEPDPVAAAYLAELGGADGITFHLREDRRHIQDRDVRILKETISVHVNMEFGCVPEIVDIACDVKPDWALLVPESREEVTTEGGLNVAGDSARAVAAIKQLHDAGIPVSLFLDPDLRQIESAAALGVGAVELHTGPYALAKGEAAERELERLKLCGKAVVDAGMRLHAGHGLTYKNVHPVAAIANVHELNIGHSIIARAVMVGIQKAVADMKHEIEVATRATSR</sequence>
<dbReference type="RefSeq" id="WP_145092531.1">
    <property type="nucleotide sequence ID" value="NZ_CP036348.1"/>
</dbReference>
<gene>
    <name evidence="4 6" type="primary">pdxJ</name>
    <name evidence="6" type="ORF">Poly24_14880</name>
</gene>
<dbReference type="PANTHER" id="PTHR30456:SF0">
    <property type="entry name" value="PYRIDOXINE 5'-PHOSPHATE SYNTHASE"/>
    <property type="match status" value="1"/>
</dbReference>